<gene>
    <name evidence="1" type="ORF">ABT39_MTgene1635</name>
</gene>
<comment type="caution">
    <text evidence="1">The sequence shown here is derived from an EMBL/GenBank/DDBJ whole genome shotgun (WGS) entry which is preliminary data.</text>
</comment>
<geneLocation type="mitochondrion" evidence="1"/>
<proteinExistence type="predicted"/>
<reference evidence="1" key="1">
    <citation type="journal article" date="2015" name="Genome Biol. Evol.">
        <title>Organellar Genomes of White Spruce (Picea glauca): Assembly and Annotation.</title>
        <authorList>
            <person name="Jackman S.D."/>
            <person name="Warren R.L."/>
            <person name="Gibb E.A."/>
            <person name="Vandervalk B.P."/>
            <person name="Mohamadi H."/>
            <person name="Chu J."/>
            <person name="Raymond A."/>
            <person name="Pleasance S."/>
            <person name="Coope R."/>
            <person name="Wildung M.R."/>
            <person name="Ritland C.E."/>
            <person name="Bousquet J."/>
            <person name="Jones S.J."/>
            <person name="Bohlmann J."/>
            <person name="Birol I."/>
        </authorList>
    </citation>
    <scope>NUCLEOTIDE SEQUENCE [LARGE SCALE GENOMIC DNA]</scope>
    <source>
        <tissue evidence="1">Flushing bud</tissue>
    </source>
</reference>
<name>A0A117NGB5_PICGL</name>
<organism evidence="1">
    <name type="scientific">Picea glauca</name>
    <name type="common">White spruce</name>
    <name type="synonym">Pinus glauca</name>
    <dbReference type="NCBI Taxonomy" id="3330"/>
    <lineage>
        <taxon>Eukaryota</taxon>
        <taxon>Viridiplantae</taxon>
        <taxon>Streptophyta</taxon>
        <taxon>Embryophyta</taxon>
        <taxon>Tracheophyta</taxon>
        <taxon>Spermatophyta</taxon>
        <taxon>Pinopsida</taxon>
        <taxon>Pinidae</taxon>
        <taxon>Conifers I</taxon>
        <taxon>Pinales</taxon>
        <taxon>Pinaceae</taxon>
        <taxon>Picea</taxon>
    </lineage>
</organism>
<evidence type="ECO:0000313" key="1">
    <source>
        <dbReference type="EMBL" id="KUM46533.1"/>
    </source>
</evidence>
<dbReference type="AlphaFoldDB" id="A0A117NGB5"/>
<keyword evidence="1" id="KW-0496">Mitochondrion</keyword>
<sequence length="94" mass="10716">MNLSNLYSSNLYFVHELYYVIQPVSGVTRSVLYNPPILSYQLYVSSFIASIHSHKDIPSQSFSYPIDKNPSGKDPIGKCTYPYGTTHSSYRAYH</sequence>
<protein>
    <submittedName>
        <fullName evidence="1">Uncharacterized protein</fullName>
    </submittedName>
</protein>
<dbReference type="EMBL" id="LKAM01000011">
    <property type="protein sequence ID" value="KUM46533.1"/>
    <property type="molecule type" value="Genomic_DNA"/>
</dbReference>
<accession>A0A117NGB5</accession>